<dbReference type="CDD" id="cd00139">
    <property type="entry name" value="PIPKc"/>
    <property type="match status" value="1"/>
</dbReference>
<feature type="compositionally biased region" description="Basic and acidic residues" evidence="2">
    <location>
        <begin position="581"/>
        <end position="596"/>
    </location>
</feature>
<dbReference type="EC" id="2.7.1.68" evidence="4"/>
<keyword evidence="5" id="KW-1185">Reference proteome</keyword>
<dbReference type="GeneID" id="14883931"/>
<gene>
    <name evidence="4" type="ORF">EIN_310110</name>
</gene>
<feature type="compositionally biased region" description="Basic and acidic residues" evidence="2">
    <location>
        <begin position="422"/>
        <end position="439"/>
    </location>
</feature>
<accession>A0A0A1U1R9</accession>
<protein>
    <submittedName>
        <fullName evidence="4">Thioredoxin domain containing protein, putative</fullName>
        <ecNumber evidence="4">2.7.1.68</ecNumber>
    </submittedName>
</protein>
<dbReference type="PANTHER" id="PTHR23086">
    <property type="entry name" value="PHOSPHATIDYLINOSITOL-4-PHOSPHATE 5-KINASE"/>
    <property type="match status" value="1"/>
</dbReference>
<feature type="compositionally biased region" description="Basic and acidic residues" evidence="2">
    <location>
        <begin position="1"/>
        <end position="17"/>
    </location>
</feature>
<dbReference type="InterPro" id="IPR027484">
    <property type="entry name" value="PInositol-4-P-5-kinase_N"/>
</dbReference>
<feature type="compositionally biased region" description="Polar residues" evidence="2">
    <location>
        <begin position="405"/>
        <end position="415"/>
    </location>
</feature>
<dbReference type="Gene3D" id="3.30.800.10">
    <property type="entry name" value="Phosphatidylinositol Phosphate Kinase II Beta"/>
    <property type="match status" value="1"/>
</dbReference>
<proteinExistence type="predicted"/>
<dbReference type="KEGG" id="eiv:EIN_310110"/>
<keyword evidence="1" id="KW-0418">Kinase</keyword>
<evidence type="ECO:0000313" key="5">
    <source>
        <dbReference type="Proteomes" id="UP000014680"/>
    </source>
</evidence>
<dbReference type="InterPro" id="IPR023610">
    <property type="entry name" value="PInositol-4/5-P-5/4-kinase"/>
</dbReference>
<keyword evidence="1" id="KW-0547">Nucleotide-binding</keyword>
<dbReference type="GO" id="GO:0005886">
    <property type="term" value="C:plasma membrane"/>
    <property type="evidence" value="ECO:0007669"/>
    <property type="project" value="TreeGrafter"/>
</dbReference>
<evidence type="ECO:0000259" key="3">
    <source>
        <dbReference type="PROSITE" id="PS51455"/>
    </source>
</evidence>
<keyword evidence="1" id="KW-0067">ATP-binding</keyword>
<evidence type="ECO:0000256" key="1">
    <source>
        <dbReference type="PROSITE-ProRule" id="PRU00781"/>
    </source>
</evidence>
<feature type="compositionally biased region" description="Basic and acidic residues" evidence="2">
    <location>
        <begin position="451"/>
        <end position="481"/>
    </location>
</feature>
<dbReference type="GO" id="GO:0016308">
    <property type="term" value="F:1-phosphatidylinositol-4-phosphate 5-kinase activity"/>
    <property type="evidence" value="ECO:0007669"/>
    <property type="project" value="UniProtKB-EC"/>
</dbReference>
<feature type="compositionally biased region" description="Basic and acidic residues" evidence="2">
    <location>
        <begin position="489"/>
        <end position="506"/>
    </location>
</feature>
<feature type="compositionally biased region" description="Basic residues" evidence="2">
    <location>
        <begin position="319"/>
        <end position="340"/>
    </location>
</feature>
<feature type="region of interest" description="Disordered" evidence="2">
    <location>
        <begin position="1"/>
        <end position="21"/>
    </location>
</feature>
<dbReference type="AlphaFoldDB" id="A0A0A1U1R9"/>
<keyword evidence="1 4" id="KW-0808">Transferase</keyword>
<dbReference type="RefSeq" id="XP_004184324.1">
    <property type="nucleotide sequence ID" value="XM_004184276.1"/>
</dbReference>
<evidence type="ECO:0000313" key="4">
    <source>
        <dbReference type="EMBL" id="ELP84978.1"/>
    </source>
</evidence>
<dbReference type="PROSITE" id="PS51455">
    <property type="entry name" value="PIPK"/>
    <property type="match status" value="1"/>
</dbReference>
<feature type="compositionally biased region" description="Basic and acidic residues" evidence="2">
    <location>
        <begin position="341"/>
        <end position="363"/>
    </location>
</feature>
<dbReference type="PANTHER" id="PTHR23086:SF8">
    <property type="entry name" value="PHOSPHATIDYLINOSITOL 5-PHOSPHATE 4-KINASE, ISOFORM A"/>
    <property type="match status" value="1"/>
</dbReference>
<feature type="region of interest" description="Disordered" evidence="2">
    <location>
        <begin position="311"/>
        <end position="596"/>
    </location>
</feature>
<reference evidence="4 5" key="1">
    <citation type="submission" date="2012-10" db="EMBL/GenBank/DDBJ databases">
        <authorList>
            <person name="Zafar N."/>
            <person name="Inman J."/>
            <person name="Hall N."/>
            <person name="Lorenzi H."/>
            <person name="Caler E."/>
        </authorList>
    </citation>
    <scope>NUCLEOTIDE SEQUENCE [LARGE SCALE GENOMIC DNA]</scope>
    <source>
        <strain evidence="4 5">IP1</strain>
    </source>
</reference>
<organism evidence="4 5">
    <name type="scientific">Entamoeba invadens IP1</name>
    <dbReference type="NCBI Taxonomy" id="370355"/>
    <lineage>
        <taxon>Eukaryota</taxon>
        <taxon>Amoebozoa</taxon>
        <taxon>Evosea</taxon>
        <taxon>Archamoebae</taxon>
        <taxon>Mastigamoebida</taxon>
        <taxon>Entamoebidae</taxon>
        <taxon>Entamoeba</taxon>
    </lineage>
</organism>
<dbReference type="GO" id="GO:0046854">
    <property type="term" value="P:phosphatidylinositol phosphate biosynthetic process"/>
    <property type="evidence" value="ECO:0007669"/>
    <property type="project" value="TreeGrafter"/>
</dbReference>
<dbReference type="SUPFAM" id="SSF56104">
    <property type="entry name" value="SAICAR synthase-like"/>
    <property type="match status" value="2"/>
</dbReference>
<dbReference type="GO" id="GO:0005524">
    <property type="term" value="F:ATP binding"/>
    <property type="evidence" value="ECO:0007669"/>
    <property type="project" value="UniProtKB-UniRule"/>
</dbReference>
<feature type="compositionally biased region" description="Low complexity" evidence="2">
    <location>
        <begin position="569"/>
        <end position="580"/>
    </location>
</feature>
<dbReference type="Pfam" id="PF01504">
    <property type="entry name" value="PIP5K"/>
    <property type="match status" value="2"/>
</dbReference>
<dbReference type="Proteomes" id="UP000014680">
    <property type="component" value="Unassembled WGS sequence"/>
</dbReference>
<dbReference type="OrthoDB" id="20783at2759"/>
<feature type="domain" description="PIPK" evidence="3">
    <location>
        <begin position="36"/>
        <end position="718"/>
    </location>
</feature>
<evidence type="ECO:0000256" key="2">
    <source>
        <dbReference type="SAM" id="MobiDB-lite"/>
    </source>
</evidence>
<dbReference type="SMART" id="SM00330">
    <property type="entry name" value="PIPKc"/>
    <property type="match status" value="1"/>
</dbReference>
<dbReference type="OMA" id="EELEFAC"/>
<sequence>MSSEGKEVKEKKSEHKSVKAGGEVSKEATALIRGIQHQIKYYLGQVHVSTNDYNVYRHKELKELKGVGEVFNTYKYTKFVSEKCRDICDDIDKKMAVPKGVEPYVAKEYSPMAFAIIRRFFGVSDREMMRSICGDGNLTPPNIGAGKSGSLFMFTKDSKYILKVIPKREEKILVKVLPKYFAFIQENPQTLIPRFYGMYRIKPKHGDEYRYVVMNNLFPNTQFPLQFKFDLKGSLYGRKADENERGKKSPCYKDIDFLDQKAVIKIGPNLVNAFKTQVEKDSELMSDMHLIDYSLLVGVHQLSDTEMETAKNALDKQKQRNSKKSQHKHKHKHNKKTHNKSIKDENKIETLDPSSDKDKKTESQSKSVNSEGDKKAEDISKEEDTQNEDKNDLKIEKQEEHEATNNDVKQQAEDSQQTEEQIIEKETKDITVEHIDSKTTQDVQEQNLEESQLKSEEKESETKVDEQIEENTTRPDLKKYESVPQIKTQQEKEIEAPQVESKDKLQTGDIQSQNKIEEKEEKQEKKSKDKKKTEEKTNGKKKEVIMKVGNKIQVINAKKRKESEDLSEMSDSSSTAAASEVQERGNSHNSTEEKRVYRPRASTVFVDARTDTKTKTSSKKVKDKVANPEDFLKSLKIPKPEDFIFVDYEGGLLSRDANGYLNGELYFIGIIDILMDYTTRKKLETVMKGAVAGGVDQVSSVSPQQYSKRFIKFVHDHTN</sequence>
<dbReference type="InterPro" id="IPR002498">
    <property type="entry name" value="PInositol-4-P-4/5-kinase_core"/>
</dbReference>
<dbReference type="Gene3D" id="3.30.810.10">
    <property type="entry name" value="2-Layer Sandwich"/>
    <property type="match status" value="2"/>
</dbReference>
<dbReference type="InterPro" id="IPR027483">
    <property type="entry name" value="PInositol-4-P-4/5-kinase_C_sf"/>
</dbReference>
<feature type="compositionally biased region" description="Basic and acidic residues" evidence="2">
    <location>
        <begin position="515"/>
        <end position="545"/>
    </location>
</feature>
<feature type="compositionally biased region" description="Basic and acidic residues" evidence="2">
    <location>
        <begin position="371"/>
        <end position="404"/>
    </location>
</feature>
<dbReference type="EMBL" id="KB207092">
    <property type="protein sequence ID" value="ELP84978.1"/>
    <property type="molecule type" value="Genomic_DNA"/>
</dbReference>
<name>A0A0A1U1R9_ENTIV</name>
<dbReference type="VEuPathDB" id="AmoebaDB:EIN_310110"/>